<evidence type="ECO:0000313" key="2">
    <source>
        <dbReference type="Proteomes" id="UP000600363"/>
    </source>
</evidence>
<gene>
    <name evidence="1" type="ORF">HA299_06245</name>
</gene>
<name>A0A832RVI5_9EURY</name>
<proteinExistence type="predicted"/>
<dbReference type="EMBL" id="DUIH01000021">
    <property type="protein sequence ID" value="HIH70192.1"/>
    <property type="molecule type" value="Genomic_DNA"/>
</dbReference>
<protein>
    <submittedName>
        <fullName evidence="1">Uncharacterized protein</fullName>
    </submittedName>
</protein>
<dbReference type="AlphaFoldDB" id="A0A832RVI5"/>
<evidence type="ECO:0000313" key="1">
    <source>
        <dbReference type="EMBL" id="HIH70192.1"/>
    </source>
</evidence>
<reference evidence="1" key="1">
    <citation type="journal article" date="2020" name="bioRxiv">
        <title>A rank-normalized archaeal taxonomy based on genome phylogeny resolves widespread incomplete and uneven classifications.</title>
        <authorList>
            <person name="Rinke C."/>
            <person name="Chuvochina M."/>
            <person name="Mussig A.J."/>
            <person name="Chaumeil P.-A."/>
            <person name="Waite D.W."/>
            <person name="Whitman W.B."/>
            <person name="Parks D.H."/>
            <person name="Hugenholtz P."/>
        </authorList>
    </citation>
    <scope>NUCLEOTIDE SEQUENCE</scope>
    <source>
        <strain evidence="1">UBA12518</strain>
    </source>
</reference>
<accession>A0A832RVI5</accession>
<comment type="caution">
    <text evidence="1">The sequence shown here is derived from an EMBL/GenBank/DDBJ whole genome shotgun (WGS) entry which is preliminary data.</text>
</comment>
<organism evidence="1 2">
    <name type="scientific">Methermicoccus shengliensis</name>
    <dbReference type="NCBI Taxonomy" id="660064"/>
    <lineage>
        <taxon>Archaea</taxon>
        <taxon>Methanobacteriati</taxon>
        <taxon>Methanobacteriota</taxon>
        <taxon>Stenosarchaea group</taxon>
        <taxon>Methanomicrobia</taxon>
        <taxon>Methanosarcinales</taxon>
        <taxon>Methermicoccaceae</taxon>
        <taxon>Methermicoccus</taxon>
    </lineage>
</organism>
<dbReference type="Proteomes" id="UP000600363">
    <property type="component" value="Unassembled WGS sequence"/>
</dbReference>
<dbReference type="RefSeq" id="WP_042684775.1">
    <property type="nucleotide sequence ID" value="NZ_DUIH01000021.1"/>
</dbReference>
<sequence length="245" mass="28223">MKNRNETFVSDILNKTPQLAPLMQEIEGIEFHDESSKLGALIHHMFENAQSTNVSLNRVIIYTLFNCICKTIEAKQGFILLFNNDLFSSAFSLNRTIFELWAAACFVEKTVRDFYTSRNEAKLTKIANKLFAGTRYPTELPWDEPSTDKPVHINEMLAELKQCHPGAEDTYGFLCEYCHPNFLYNMEAYLASSQDVLWENPRFREKITMALEKQFSSLLQALRGIKACTRAILDMCLKEYGVDYP</sequence>